<dbReference type="Pfam" id="PF14111">
    <property type="entry name" value="DUF4283"/>
    <property type="match status" value="1"/>
</dbReference>
<sequence length="1071" mass="123615">MAKTRSKNAGKSKSATKLVRKKGSKGGWTEKQAQEMEGITGIDPLEHSKDEDDAIGEIQGRRSMDDFFQPPLSPRSSLKEIQRMEDVERDFLSFVQANNKCNSAIAKGMSTNPPVMRSGNIVCNLESSFKSPGQGNKAKIVMEDIAEEVSYSSPSLVCYVLGSNPPLLHILEGFAKCLWGDKVDKVKMLAYGIFIIRFETIEIRDSILNGGYIFFNRRPVIMKPWDPKTNYKKEDIQKVPTWIQLEDLDLKYWGQKSLFKIVGQMGRPIMVDEVTKERERLNYPRVLGEVVMDQELPSMLEFINKHDMNIQVGVNNEWKPTICKHCFGMGHLTDDCKKKTKQKQEWVVKTDSRKDAPEAKVDGDGFKEVIKGKRVEGKEVPAVTKTNNSFSILAKDRSGQQDVIQEFEMGSIENTGEGGGPSLEERVGKRVKYYPDTDFIECVNYCQLEDVKSTGNFFTWSNKQHGRDRISSKIDRVMANQAWLDHYQNAEANFLNEGLFDHSLGILSLYPRWSNGNKSFKYFQMWKSFPEYEQKEINRVGYSDIHTAVIQAREELSKKQNEVHQNPLDEAAIAEENHARNRLIQVQKDYFSFLQQKAKAVWIQNGDRNADIFHASIKQRVRKNQVFSIEHQNGVRVTEPKQISDAFVDYYQSLLGSEMENRRKVVKSIIARGPILSSLQAEYLKKKFTKEEVKQALFDIPGNKAPGPDGYSSKLLKEINTTVLTLVPKVKCPNTISGFTDKYLGVPIGAKKISGKECEILAEKMTARIKTWSTRNLSFAGRKLFVEWEGNISRPWSFILGIYLQPKSAGGIGFKCVAAWNRAAMGKYVWAITNKEDTLWLRWINSVYLHNEDWWDYKLPSQSSWYWKSLVRLKDQMKEASGRMVLQQKYTIAQGYNLFKLAGEKIHWPKQVWSRLNSPKHSFVLWLAMHQRLKIRDRLFKMKIVEDQVCLLCCAHQESTEHLFFGCTETSRCLRELTTWLNWKTSHISLPNLIKWIGRAKLSKLKKMTYAACLASLTYNIWRLRNRCYWEKAKPETDLLIKDLKTEVTHRIHLFWPKKISEEDKQWFLNL</sequence>
<dbReference type="Proteomes" id="UP000596661">
    <property type="component" value="Unassembled WGS sequence"/>
</dbReference>
<dbReference type="PANTHER" id="PTHR31286:SF165">
    <property type="entry name" value="DUF4283 DOMAIN-CONTAINING PROTEIN"/>
    <property type="match status" value="1"/>
</dbReference>
<dbReference type="InterPro" id="IPR025558">
    <property type="entry name" value="DUF4283"/>
</dbReference>
<evidence type="ECO:0000259" key="2">
    <source>
        <dbReference type="Pfam" id="PF13966"/>
    </source>
</evidence>
<feature type="compositionally biased region" description="Basic residues" evidence="1">
    <location>
        <begin position="1"/>
        <end position="10"/>
    </location>
</feature>
<evidence type="ECO:0000313" key="5">
    <source>
        <dbReference type="Proteomes" id="UP000596661"/>
    </source>
</evidence>
<dbReference type="InterPro" id="IPR026960">
    <property type="entry name" value="RVT-Znf"/>
</dbReference>
<organism evidence="4 5">
    <name type="scientific">Cannabis sativa</name>
    <name type="common">Hemp</name>
    <name type="synonym">Marijuana</name>
    <dbReference type="NCBI Taxonomy" id="3483"/>
    <lineage>
        <taxon>Eukaryota</taxon>
        <taxon>Viridiplantae</taxon>
        <taxon>Streptophyta</taxon>
        <taxon>Embryophyta</taxon>
        <taxon>Tracheophyta</taxon>
        <taxon>Spermatophyta</taxon>
        <taxon>Magnoliopsida</taxon>
        <taxon>eudicotyledons</taxon>
        <taxon>Gunneridae</taxon>
        <taxon>Pentapetalae</taxon>
        <taxon>rosids</taxon>
        <taxon>fabids</taxon>
        <taxon>Rosales</taxon>
        <taxon>Cannabaceae</taxon>
        <taxon>Cannabis</taxon>
    </lineage>
</organism>
<evidence type="ECO:0000313" key="4">
    <source>
        <dbReference type="EnsemblPlants" id="cds.evm.model.10.378"/>
    </source>
</evidence>
<accession>A0A803QNJ9</accession>
<dbReference type="Gramene" id="evm.model.10.378">
    <property type="protein sequence ID" value="cds.evm.model.10.378"/>
    <property type="gene ID" value="evm.TU.10.378"/>
</dbReference>
<name>A0A803QNJ9_CANSA</name>
<protein>
    <recommendedName>
        <fullName evidence="6">Reverse transcriptase zinc-binding domain-containing protein</fullName>
    </recommendedName>
</protein>
<feature type="region of interest" description="Disordered" evidence="1">
    <location>
        <begin position="1"/>
        <end position="50"/>
    </location>
</feature>
<dbReference type="EMBL" id="UZAU01000796">
    <property type="status" value="NOT_ANNOTATED_CDS"/>
    <property type="molecule type" value="Genomic_DNA"/>
</dbReference>
<reference evidence="4" key="1">
    <citation type="submission" date="2021-03" db="UniProtKB">
        <authorList>
            <consortium name="EnsemblPlants"/>
        </authorList>
    </citation>
    <scope>IDENTIFICATION</scope>
</reference>
<dbReference type="EnsemblPlants" id="evm.model.10.378">
    <property type="protein sequence ID" value="cds.evm.model.10.378"/>
    <property type="gene ID" value="evm.TU.10.378"/>
</dbReference>
<proteinExistence type="predicted"/>
<dbReference type="PANTHER" id="PTHR31286">
    <property type="entry name" value="GLYCINE-RICH CELL WALL STRUCTURAL PROTEIN 1.8-LIKE"/>
    <property type="match status" value="1"/>
</dbReference>
<feature type="domain" description="Reverse transcriptase zinc-binding" evidence="2">
    <location>
        <begin position="890"/>
        <end position="971"/>
    </location>
</feature>
<evidence type="ECO:0000259" key="3">
    <source>
        <dbReference type="Pfam" id="PF14111"/>
    </source>
</evidence>
<keyword evidence="5" id="KW-1185">Reference proteome</keyword>
<dbReference type="InterPro" id="IPR040256">
    <property type="entry name" value="At4g02000-like"/>
</dbReference>
<evidence type="ECO:0000256" key="1">
    <source>
        <dbReference type="SAM" id="MobiDB-lite"/>
    </source>
</evidence>
<dbReference type="Pfam" id="PF13966">
    <property type="entry name" value="zf-RVT"/>
    <property type="match status" value="1"/>
</dbReference>
<evidence type="ECO:0008006" key="6">
    <source>
        <dbReference type="Google" id="ProtNLM"/>
    </source>
</evidence>
<feature type="domain" description="DUF4283" evidence="3">
    <location>
        <begin position="155"/>
        <end position="230"/>
    </location>
</feature>
<dbReference type="OMA" id="TEVTHRI"/>
<dbReference type="AlphaFoldDB" id="A0A803QNJ9"/>